<reference evidence="1 2" key="1">
    <citation type="submission" date="2019-05" db="EMBL/GenBank/DDBJ databases">
        <title>Another draft genome of Portunus trituberculatus and its Hox gene families provides insights of decapod evolution.</title>
        <authorList>
            <person name="Jeong J.-H."/>
            <person name="Song I."/>
            <person name="Kim S."/>
            <person name="Choi T."/>
            <person name="Kim D."/>
            <person name="Ryu S."/>
            <person name="Kim W."/>
        </authorList>
    </citation>
    <scope>NUCLEOTIDE SEQUENCE [LARGE SCALE GENOMIC DNA]</scope>
    <source>
        <tissue evidence="1">Muscle</tissue>
    </source>
</reference>
<evidence type="ECO:0000313" key="1">
    <source>
        <dbReference type="EMBL" id="MPC66973.1"/>
    </source>
</evidence>
<name>A0A5B7H9X8_PORTR</name>
<dbReference type="EMBL" id="VSRR010025586">
    <property type="protein sequence ID" value="MPC66973.1"/>
    <property type="molecule type" value="Genomic_DNA"/>
</dbReference>
<gene>
    <name evidence="1" type="ORF">E2C01_061133</name>
</gene>
<dbReference type="AlphaFoldDB" id="A0A5B7H9X8"/>
<comment type="caution">
    <text evidence="1">The sequence shown here is derived from an EMBL/GenBank/DDBJ whole genome shotgun (WGS) entry which is preliminary data.</text>
</comment>
<sequence length="66" mass="7408">MEVLVTRSTPVIPRRKSLSVDSLLLLTLVEEHQFAQQTQRTACSRETIKRARDQQIPGGHVVLVAV</sequence>
<accession>A0A5B7H9X8</accession>
<dbReference type="Proteomes" id="UP000324222">
    <property type="component" value="Unassembled WGS sequence"/>
</dbReference>
<proteinExistence type="predicted"/>
<protein>
    <submittedName>
        <fullName evidence="1">Uncharacterized protein</fullName>
    </submittedName>
</protein>
<organism evidence="1 2">
    <name type="scientific">Portunus trituberculatus</name>
    <name type="common">Swimming crab</name>
    <name type="synonym">Neptunus trituberculatus</name>
    <dbReference type="NCBI Taxonomy" id="210409"/>
    <lineage>
        <taxon>Eukaryota</taxon>
        <taxon>Metazoa</taxon>
        <taxon>Ecdysozoa</taxon>
        <taxon>Arthropoda</taxon>
        <taxon>Crustacea</taxon>
        <taxon>Multicrustacea</taxon>
        <taxon>Malacostraca</taxon>
        <taxon>Eumalacostraca</taxon>
        <taxon>Eucarida</taxon>
        <taxon>Decapoda</taxon>
        <taxon>Pleocyemata</taxon>
        <taxon>Brachyura</taxon>
        <taxon>Eubrachyura</taxon>
        <taxon>Portunoidea</taxon>
        <taxon>Portunidae</taxon>
        <taxon>Portuninae</taxon>
        <taxon>Portunus</taxon>
    </lineage>
</organism>
<keyword evidence="2" id="KW-1185">Reference proteome</keyword>
<evidence type="ECO:0000313" key="2">
    <source>
        <dbReference type="Proteomes" id="UP000324222"/>
    </source>
</evidence>